<sequence length="282" mass="30343">MLPVEAFDFFVWASPAVFWNKVYKIDADGTSNPFNWVGGSSPVGVCVDEETEQIFWTSGQVGGAQRIYVSNYDGTGTTILATGTPNSAIRGIDCDSNFVYWAQQSGTNAVRRCDKADGANIITLVDPGTAALGDIKVDLVNSHLYYTQASGGIRRCDLDGSNDGSIFGSGTYIVIYLDPDASHIYYSLGGAIRRVNYNGTGDTLIYDASGGSPDNTVISSLQVDLFDGKIYWMDALDRNHGRCDLDGGNPDKTWGDSSPGSTIPQRGDIAYPKGTFYAKPSR</sequence>
<dbReference type="InterPro" id="IPR000033">
    <property type="entry name" value="LDLR_classB_rpt"/>
</dbReference>
<proteinExistence type="predicted"/>
<dbReference type="InterPro" id="IPR050778">
    <property type="entry name" value="Cueball_EGF_LRP_Nidogen"/>
</dbReference>
<reference evidence="3" key="1">
    <citation type="journal article" date="2015" name="Nature">
        <title>Complex archaea that bridge the gap between prokaryotes and eukaryotes.</title>
        <authorList>
            <person name="Spang A."/>
            <person name="Saw J.H."/>
            <person name="Jorgensen S.L."/>
            <person name="Zaremba-Niedzwiedzka K."/>
            <person name="Martijn J."/>
            <person name="Lind A.E."/>
            <person name="van Eijk R."/>
            <person name="Schleper C."/>
            <person name="Guy L."/>
            <person name="Ettema T.J."/>
        </authorList>
    </citation>
    <scope>NUCLEOTIDE SEQUENCE</scope>
</reference>
<gene>
    <name evidence="3" type="ORF">LCGC14_1727510</name>
</gene>
<organism evidence="3">
    <name type="scientific">marine sediment metagenome</name>
    <dbReference type="NCBI Taxonomy" id="412755"/>
    <lineage>
        <taxon>unclassified sequences</taxon>
        <taxon>metagenomes</taxon>
        <taxon>ecological metagenomes</taxon>
    </lineage>
</organism>
<protein>
    <recommendedName>
        <fullName evidence="2">Prolow-density lipoprotein receptor-related protein 1-like beta-propeller domain-containing protein</fullName>
    </recommendedName>
</protein>
<dbReference type="Gene3D" id="2.120.10.30">
    <property type="entry name" value="TolB, C-terminal domain"/>
    <property type="match status" value="2"/>
</dbReference>
<dbReference type="EMBL" id="LAZR01015630">
    <property type="protein sequence ID" value="KKM08074.1"/>
    <property type="molecule type" value="Genomic_DNA"/>
</dbReference>
<dbReference type="SUPFAM" id="SSF75011">
    <property type="entry name" value="3-carboxy-cis,cis-mucoante lactonizing enzyme"/>
    <property type="match status" value="1"/>
</dbReference>
<evidence type="ECO:0000259" key="2">
    <source>
        <dbReference type="Pfam" id="PF16472"/>
    </source>
</evidence>
<comment type="caution">
    <text evidence="3">The sequence shown here is derived from an EMBL/GenBank/DDBJ whole genome shotgun (WGS) entry which is preliminary data.</text>
</comment>
<feature type="region of interest" description="Disordered" evidence="1">
    <location>
        <begin position="247"/>
        <end position="273"/>
    </location>
</feature>
<evidence type="ECO:0000256" key="1">
    <source>
        <dbReference type="SAM" id="MobiDB-lite"/>
    </source>
</evidence>
<evidence type="ECO:0000313" key="3">
    <source>
        <dbReference type="EMBL" id="KKM08074.1"/>
    </source>
</evidence>
<dbReference type="GO" id="GO:0042813">
    <property type="term" value="F:Wnt receptor activity"/>
    <property type="evidence" value="ECO:0007669"/>
    <property type="project" value="TreeGrafter"/>
</dbReference>
<name>A0A0F9HAC9_9ZZZZ</name>
<accession>A0A0F9HAC9</accession>
<dbReference type="GO" id="GO:0017147">
    <property type="term" value="F:Wnt-protein binding"/>
    <property type="evidence" value="ECO:0007669"/>
    <property type="project" value="TreeGrafter"/>
</dbReference>
<dbReference type="PANTHER" id="PTHR46513">
    <property type="entry name" value="VITELLOGENIN RECEPTOR-LIKE PROTEIN-RELATED-RELATED"/>
    <property type="match status" value="1"/>
</dbReference>
<dbReference type="GO" id="GO:0005886">
    <property type="term" value="C:plasma membrane"/>
    <property type="evidence" value="ECO:0007669"/>
    <property type="project" value="TreeGrafter"/>
</dbReference>
<dbReference type="AlphaFoldDB" id="A0A0F9HAC9"/>
<feature type="domain" description="Prolow-density lipoprotein receptor-related protein 1-like beta-propeller" evidence="2">
    <location>
        <begin position="21"/>
        <end position="208"/>
    </location>
</feature>
<dbReference type="Pfam" id="PF16472">
    <property type="entry name" value="DUF5050"/>
    <property type="match status" value="1"/>
</dbReference>
<dbReference type="GO" id="GO:0060070">
    <property type="term" value="P:canonical Wnt signaling pathway"/>
    <property type="evidence" value="ECO:0007669"/>
    <property type="project" value="TreeGrafter"/>
</dbReference>
<dbReference type="InterPro" id="IPR032485">
    <property type="entry name" value="LRP1-like_beta_prop"/>
</dbReference>
<dbReference type="PANTHER" id="PTHR46513:SF13">
    <property type="entry name" value="EGF-LIKE DOMAIN-CONTAINING PROTEIN"/>
    <property type="match status" value="1"/>
</dbReference>
<feature type="compositionally biased region" description="Polar residues" evidence="1">
    <location>
        <begin position="255"/>
        <end position="264"/>
    </location>
</feature>
<dbReference type="SMART" id="SM00135">
    <property type="entry name" value="LY"/>
    <property type="match status" value="3"/>
</dbReference>
<dbReference type="InterPro" id="IPR011042">
    <property type="entry name" value="6-blade_b-propeller_TolB-like"/>
</dbReference>